<name>D3EZW7_CONWI</name>
<dbReference type="RefSeq" id="WP_012932994.1">
    <property type="nucleotide sequence ID" value="NC_013739.1"/>
</dbReference>
<protein>
    <submittedName>
        <fullName evidence="2">NmrA family protein</fullName>
    </submittedName>
</protein>
<dbReference type="EMBL" id="CP001854">
    <property type="protein sequence ID" value="ADB49943.1"/>
    <property type="molecule type" value="Genomic_DNA"/>
</dbReference>
<dbReference type="HOGENOM" id="CLU_007383_10_6_11"/>
<evidence type="ECO:0000259" key="1">
    <source>
        <dbReference type="Pfam" id="PF13460"/>
    </source>
</evidence>
<dbReference type="PANTHER" id="PTHR43162">
    <property type="match status" value="1"/>
</dbReference>
<dbReference type="KEGG" id="cwo:Cwoe_1515"/>
<evidence type="ECO:0000313" key="3">
    <source>
        <dbReference type="Proteomes" id="UP000008229"/>
    </source>
</evidence>
<dbReference type="Pfam" id="PF13460">
    <property type="entry name" value="NAD_binding_10"/>
    <property type="match status" value="1"/>
</dbReference>
<proteinExistence type="predicted"/>
<dbReference type="Gene3D" id="3.40.50.720">
    <property type="entry name" value="NAD(P)-binding Rossmann-like Domain"/>
    <property type="match status" value="1"/>
</dbReference>
<reference evidence="3" key="2">
    <citation type="submission" date="2010-01" db="EMBL/GenBank/DDBJ databases">
        <title>The complete genome of Conexibacter woesei DSM 14684.</title>
        <authorList>
            <consortium name="US DOE Joint Genome Institute (JGI-PGF)"/>
            <person name="Lucas S."/>
            <person name="Copeland A."/>
            <person name="Lapidus A."/>
            <person name="Glavina del Rio T."/>
            <person name="Dalin E."/>
            <person name="Tice H."/>
            <person name="Bruce D."/>
            <person name="Goodwin L."/>
            <person name="Pitluck S."/>
            <person name="Kyrpides N."/>
            <person name="Mavromatis K."/>
            <person name="Ivanova N."/>
            <person name="Mikhailova N."/>
            <person name="Chertkov O."/>
            <person name="Brettin T."/>
            <person name="Detter J.C."/>
            <person name="Han C."/>
            <person name="Larimer F."/>
            <person name="Land M."/>
            <person name="Hauser L."/>
            <person name="Markowitz V."/>
            <person name="Cheng J.-F."/>
            <person name="Hugenholtz P."/>
            <person name="Woyke T."/>
            <person name="Wu D."/>
            <person name="Pukall R."/>
            <person name="Steenblock K."/>
            <person name="Schneider S."/>
            <person name="Klenk H.-P."/>
            <person name="Eisen J.A."/>
        </authorList>
    </citation>
    <scope>NUCLEOTIDE SEQUENCE [LARGE SCALE GENOMIC DNA]</scope>
    <source>
        <strain evidence="3">DSM 14684 / CIP 108061 / JCM 11494 / NBRC 100937 / ID131577</strain>
    </source>
</reference>
<feature type="domain" description="NAD(P)-binding" evidence="1">
    <location>
        <begin position="8"/>
        <end position="170"/>
    </location>
</feature>
<dbReference type="Proteomes" id="UP000008229">
    <property type="component" value="Chromosome"/>
</dbReference>
<evidence type="ECO:0000313" key="2">
    <source>
        <dbReference type="EMBL" id="ADB49943.1"/>
    </source>
</evidence>
<keyword evidence="3" id="KW-1185">Reference proteome</keyword>
<dbReference type="AlphaFoldDB" id="D3EZW7"/>
<dbReference type="OrthoDB" id="3250520at2"/>
<dbReference type="InterPro" id="IPR051604">
    <property type="entry name" value="Ergot_Alk_Oxidoreductase"/>
</dbReference>
<dbReference type="InterPro" id="IPR036291">
    <property type="entry name" value="NAD(P)-bd_dom_sf"/>
</dbReference>
<dbReference type="InterPro" id="IPR016040">
    <property type="entry name" value="NAD(P)-bd_dom"/>
</dbReference>
<sequence length="278" mass="29308">MSDYLIIGGSGKTGRRIVEHLTAAGHTARAASRGGAVHFDWHDETTWDAALAGTEGVYLVVPQQGFEYAAPFAALLKRAEAAGVRRAVMLSARGAEFVPGNPVFAAEDVVRGSGLDWTILRPTWFDQNFTEAYFAPGEDGAVVAPAGDGREPFVDLDDVAAVAAAALTDPRHAGRTYELSGPEALTFGELVALLAAEAGRELRYVAADPADYERILTGALDAERAAFLAQLFAAIRDGRDTRLSDGVQQALGRPATTVAQWAAREGAALRAEAVAPSD</sequence>
<accession>D3EZW7</accession>
<dbReference type="STRING" id="469383.Cwoe_1515"/>
<organism evidence="2 3">
    <name type="scientific">Conexibacter woesei (strain DSM 14684 / CCUG 47730 / CIP 108061 / JCM 11494 / NBRC 100937 / ID131577)</name>
    <dbReference type="NCBI Taxonomy" id="469383"/>
    <lineage>
        <taxon>Bacteria</taxon>
        <taxon>Bacillati</taxon>
        <taxon>Actinomycetota</taxon>
        <taxon>Thermoleophilia</taxon>
        <taxon>Solirubrobacterales</taxon>
        <taxon>Conexibacteraceae</taxon>
        <taxon>Conexibacter</taxon>
    </lineage>
</organism>
<dbReference type="eggNOG" id="COG0702">
    <property type="taxonomic scope" value="Bacteria"/>
</dbReference>
<dbReference type="Gene3D" id="3.90.25.10">
    <property type="entry name" value="UDP-galactose 4-epimerase, domain 1"/>
    <property type="match status" value="1"/>
</dbReference>
<gene>
    <name evidence="2" type="ordered locus">Cwoe_1515</name>
</gene>
<dbReference type="SUPFAM" id="SSF51735">
    <property type="entry name" value="NAD(P)-binding Rossmann-fold domains"/>
    <property type="match status" value="1"/>
</dbReference>
<reference evidence="2 3" key="1">
    <citation type="journal article" date="2010" name="Stand. Genomic Sci.">
        <title>Complete genome sequence of Conexibacter woesei type strain (ID131577).</title>
        <authorList>
            <person name="Pukall R."/>
            <person name="Lapidus A."/>
            <person name="Glavina Del Rio T."/>
            <person name="Copeland A."/>
            <person name="Tice H."/>
            <person name="Cheng J.-F."/>
            <person name="Lucas S."/>
            <person name="Chen F."/>
            <person name="Nolan M."/>
            <person name="Bruce D."/>
            <person name="Goodwin L."/>
            <person name="Pitluck S."/>
            <person name="Mavromatis K."/>
            <person name="Ivanova N."/>
            <person name="Ovchinnikova G."/>
            <person name="Pati A."/>
            <person name="Chen A."/>
            <person name="Palaniappan K."/>
            <person name="Land M."/>
            <person name="Hauser L."/>
            <person name="Chang Y.-J."/>
            <person name="Jeffries C.D."/>
            <person name="Chain P."/>
            <person name="Meincke L."/>
            <person name="Sims D."/>
            <person name="Brettin T."/>
            <person name="Detter J.C."/>
            <person name="Rohde M."/>
            <person name="Goeker M."/>
            <person name="Bristow J."/>
            <person name="Eisen J.A."/>
            <person name="Markowitz V."/>
            <person name="Kyrpides N.C."/>
            <person name="Klenk H.-P."/>
            <person name="Hugenholtz P."/>
        </authorList>
    </citation>
    <scope>NUCLEOTIDE SEQUENCE [LARGE SCALE GENOMIC DNA]</scope>
    <source>
        <strain evidence="3">DSM 14684 / CIP 108061 / JCM 11494 / NBRC 100937 / ID131577</strain>
    </source>
</reference>
<dbReference type="PANTHER" id="PTHR43162:SF1">
    <property type="entry name" value="PRESTALK A DIFFERENTIATION PROTEIN A"/>
    <property type="match status" value="1"/>
</dbReference>